<dbReference type="GO" id="GO:0019825">
    <property type="term" value="F:oxygen binding"/>
    <property type="evidence" value="ECO:0007669"/>
    <property type="project" value="InterPro"/>
</dbReference>
<dbReference type="PANTHER" id="PTHR22924:SF98">
    <property type="entry name" value="NON-SYMBIOTIC HEMOGLOBIN 3"/>
    <property type="match status" value="1"/>
</dbReference>
<evidence type="ECO:0000256" key="4">
    <source>
        <dbReference type="ARBA" id="ARBA00022617"/>
    </source>
</evidence>
<evidence type="ECO:0008006" key="9">
    <source>
        <dbReference type="Google" id="ProtNLM"/>
    </source>
</evidence>
<proteinExistence type="predicted"/>
<dbReference type="EMBL" id="CAADRP010001112">
    <property type="protein sequence ID" value="VFU35740.1"/>
    <property type="molecule type" value="Genomic_DNA"/>
</dbReference>
<evidence type="ECO:0000256" key="3">
    <source>
        <dbReference type="ARBA" id="ARBA00022490"/>
    </source>
</evidence>
<dbReference type="AlphaFoldDB" id="A0A6N2L441"/>
<organism evidence="8">
    <name type="scientific">Salix viminalis</name>
    <name type="common">Common osier</name>
    <name type="synonym">Basket willow</name>
    <dbReference type="NCBI Taxonomy" id="40686"/>
    <lineage>
        <taxon>Eukaryota</taxon>
        <taxon>Viridiplantae</taxon>
        <taxon>Streptophyta</taxon>
        <taxon>Embryophyta</taxon>
        <taxon>Tracheophyta</taxon>
        <taxon>Spermatophyta</taxon>
        <taxon>Magnoliopsida</taxon>
        <taxon>eudicotyledons</taxon>
        <taxon>Gunneridae</taxon>
        <taxon>Pentapetalae</taxon>
        <taxon>rosids</taxon>
        <taxon>fabids</taxon>
        <taxon>Malpighiales</taxon>
        <taxon>Salicaceae</taxon>
        <taxon>Saliceae</taxon>
        <taxon>Salix</taxon>
    </lineage>
</organism>
<dbReference type="GO" id="GO:0005634">
    <property type="term" value="C:nucleus"/>
    <property type="evidence" value="ECO:0007669"/>
    <property type="project" value="UniProtKB-SubCell"/>
</dbReference>
<keyword evidence="7" id="KW-0539">Nucleus</keyword>
<keyword evidence="3" id="KW-0963">Cytoplasm</keyword>
<evidence type="ECO:0000256" key="6">
    <source>
        <dbReference type="ARBA" id="ARBA00023004"/>
    </source>
</evidence>
<keyword evidence="4" id="KW-0349">Heme</keyword>
<sequence>MKFIYDLKSRSKFLTITHVTVILQPPSPVLWLPCFNRYTVPGHAMNDATRLEKSSCLHHNLKDIKKRDIRDVSKHFLIQKSGPRFLHQQSMEFSTVRRETSLHGLSKKLWLSTMEFHEEECWGIGPKVFLECTICKEAVLILKDSDVPLEQDPKLKPHAVTVFVMEAVLEIWSPEMKNAWGEAFDWLVAGIKI</sequence>
<dbReference type="PANTHER" id="PTHR22924">
    <property type="entry name" value="LEGHEMOGLOBIN-RELATED"/>
    <property type="match status" value="1"/>
</dbReference>
<evidence type="ECO:0000256" key="1">
    <source>
        <dbReference type="ARBA" id="ARBA00004123"/>
    </source>
</evidence>
<keyword evidence="5" id="KW-0479">Metal-binding</keyword>
<comment type="subcellular location">
    <subcellularLocation>
        <location evidence="2">Cytoplasm</location>
    </subcellularLocation>
    <subcellularLocation>
        <location evidence="1">Nucleus</location>
    </subcellularLocation>
</comment>
<name>A0A6N2L441_SALVM</name>
<protein>
    <recommendedName>
        <fullName evidence="9">Globin family profile domain-containing protein</fullName>
    </recommendedName>
</protein>
<dbReference type="GO" id="GO:0020037">
    <property type="term" value="F:heme binding"/>
    <property type="evidence" value="ECO:0007669"/>
    <property type="project" value="InterPro"/>
</dbReference>
<evidence type="ECO:0000256" key="7">
    <source>
        <dbReference type="ARBA" id="ARBA00023242"/>
    </source>
</evidence>
<accession>A0A6N2L441</accession>
<dbReference type="InterPro" id="IPR001032">
    <property type="entry name" value="Leghaemoglobin-like"/>
</dbReference>
<evidence type="ECO:0000256" key="5">
    <source>
        <dbReference type="ARBA" id="ARBA00022723"/>
    </source>
</evidence>
<dbReference type="GO" id="GO:0046872">
    <property type="term" value="F:metal ion binding"/>
    <property type="evidence" value="ECO:0007669"/>
    <property type="project" value="UniProtKB-KW"/>
</dbReference>
<gene>
    <name evidence="8" type="ORF">SVIM_LOCUS178155</name>
</gene>
<evidence type="ECO:0000313" key="8">
    <source>
        <dbReference type="EMBL" id="VFU35740.1"/>
    </source>
</evidence>
<keyword evidence="6" id="KW-0408">Iron</keyword>
<reference evidence="8" key="1">
    <citation type="submission" date="2019-03" db="EMBL/GenBank/DDBJ databases">
        <authorList>
            <person name="Mank J."/>
            <person name="Almeida P."/>
        </authorList>
    </citation>
    <scope>NUCLEOTIDE SEQUENCE</scope>
    <source>
        <strain evidence="8">78183</strain>
    </source>
</reference>
<dbReference type="GO" id="GO:0005737">
    <property type="term" value="C:cytoplasm"/>
    <property type="evidence" value="ECO:0007669"/>
    <property type="project" value="UniProtKB-SubCell"/>
</dbReference>
<evidence type="ECO:0000256" key="2">
    <source>
        <dbReference type="ARBA" id="ARBA00004496"/>
    </source>
</evidence>